<comment type="function">
    <text evidence="5">Component of the U1 snRNP particle, which recognizes and binds the 5'-splice site of pre-mRNA. Together with other non-snRNP factors, U1 snRNP forms the spliceosomal commitment complex, that targets pre-mRNA to the splicing pathway.</text>
</comment>
<feature type="domain" description="PWI" evidence="7">
    <location>
        <begin position="25"/>
        <end position="132"/>
    </location>
</feature>
<evidence type="ECO:0000256" key="2">
    <source>
        <dbReference type="ARBA" id="ARBA00014280"/>
    </source>
</evidence>
<dbReference type="Pfam" id="PF01480">
    <property type="entry name" value="PWI"/>
    <property type="match status" value="1"/>
</dbReference>
<evidence type="ECO:0000256" key="6">
    <source>
        <dbReference type="SAM" id="MobiDB-lite"/>
    </source>
</evidence>
<dbReference type="Proteomes" id="UP000253472">
    <property type="component" value="Unassembled WGS sequence"/>
</dbReference>
<feature type="region of interest" description="Disordered" evidence="6">
    <location>
        <begin position="123"/>
        <end position="215"/>
    </location>
</feature>
<dbReference type="OrthoDB" id="163257at2759"/>
<sequence length="215" mass="25535">MAYRIKQVDEDFLKSKLKEEKQNSTTKLPKVFNKKPANYSNIKISKFKPWITEQINQHLPDDDIAVDYIYELLQVPEGDDAGDSCPDIYGIHQQVTDFLGEEDSLKFCKQLWKLLLEASKESTGVPKEFQQKEEPKKIIPEESKARKKTNYNRISSNSPRLDSYNSPGYRREYEHNYGSRRDYEHNYVSRSARDRDESHYRLSRGRDLYRTDRRR</sequence>
<name>A0A367YGV9_9ASCO</name>
<dbReference type="InterPro" id="IPR002483">
    <property type="entry name" value="PWI_dom"/>
</dbReference>
<dbReference type="Gene3D" id="1.20.1390.10">
    <property type="entry name" value="PWI domain"/>
    <property type="match status" value="1"/>
</dbReference>
<reference evidence="8 9" key="1">
    <citation type="submission" date="2018-06" db="EMBL/GenBank/DDBJ databases">
        <title>Whole genome sequencing of Candida tropicalis (genome annotated by CSBL at Korea University).</title>
        <authorList>
            <person name="Ahn J."/>
        </authorList>
    </citation>
    <scope>NUCLEOTIDE SEQUENCE [LARGE SCALE GENOMIC DNA]</scope>
    <source>
        <strain evidence="8 9">ATCC 20962</strain>
    </source>
</reference>
<dbReference type="STRING" id="5486.A0A367YGV9"/>
<evidence type="ECO:0000256" key="3">
    <source>
        <dbReference type="ARBA" id="ARBA00022664"/>
    </source>
</evidence>
<dbReference type="GO" id="GO:0005681">
    <property type="term" value="C:spliceosomal complex"/>
    <property type="evidence" value="ECO:0007669"/>
    <property type="project" value="UniProtKB-KW"/>
</dbReference>
<gene>
    <name evidence="8" type="ORF">Cantr_00839</name>
</gene>
<evidence type="ECO:0000256" key="1">
    <source>
        <dbReference type="ARBA" id="ARBA00005544"/>
    </source>
</evidence>
<dbReference type="GO" id="GO:0006397">
    <property type="term" value="P:mRNA processing"/>
    <property type="evidence" value="ECO:0007669"/>
    <property type="project" value="UniProtKB-KW"/>
</dbReference>
<feature type="compositionally biased region" description="Polar residues" evidence="6">
    <location>
        <begin position="151"/>
        <end position="166"/>
    </location>
</feature>
<comment type="caution">
    <text evidence="8">The sequence shown here is derived from an EMBL/GenBank/DDBJ whole genome shotgun (WGS) entry which is preliminary data.</text>
</comment>
<feature type="compositionally biased region" description="Basic and acidic residues" evidence="6">
    <location>
        <begin position="129"/>
        <end position="144"/>
    </location>
</feature>
<evidence type="ECO:0000256" key="4">
    <source>
        <dbReference type="ARBA" id="ARBA00022728"/>
    </source>
</evidence>
<dbReference type="AlphaFoldDB" id="A0A367YGV9"/>
<comment type="similarity">
    <text evidence="1">Belongs to the SNU71 family.</text>
</comment>
<accession>A0A367YGV9</accession>
<dbReference type="SUPFAM" id="SSF101233">
    <property type="entry name" value="PWI domain"/>
    <property type="match status" value="1"/>
</dbReference>
<evidence type="ECO:0000313" key="8">
    <source>
        <dbReference type="EMBL" id="RCK65114.1"/>
    </source>
</evidence>
<organism evidence="8 9">
    <name type="scientific">Candida viswanathii</name>
    <dbReference type="NCBI Taxonomy" id="5486"/>
    <lineage>
        <taxon>Eukaryota</taxon>
        <taxon>Fungi</taxon>
        <taxon>Dikarya</taxon>
        <taxon>Ascomycota</taxon>
        <taxon>Saccharomycotina</taxon>
        <taxon>Pichiomycetes</taxon>
        <taxon>Debaryomycetaceae</taxon>
        <taxon>Candida/Lodderomyces clade</taxon>
        <taxon>Candida</taxon>
    </lineage>
</organism>
<keyword evidence="4" id="KW-0508">mRNA splicing</keyword>
<keyword evidence="4" id="KW-0747">Spliceosome</keyword>
<evidence type="ECO:0000259" key="7">
    <source>
        <dbReference type="PROSITE" id="PS51025"/>
    </source>
</evidence>
<evidence type="ECO:0000313" key="9">
    <source>
        <dbReference type="Proteomes" id="UP000253472"/>
    </source>
</evidence>
<keyword evidence="3" id="KW-0507">mRNA processing</keyword>
<dbReference type="InterPro" id="IPR036483">
    <property type="entry name" value="PWI_dom_sf"/>
</dbReference>
<protein>
    <recommendedName>
        <fullName evidence="2">U1 small nuclear ribonucleoprotein component SNU71</fullName>
    </recommendedName>
</protein>
<keyword evidence="9" id="KW-1185">Reference proteome</keyword>
<evidence type="ECO:0000256" key="5">
    <source>
        <dbReference type="ARBA" id="ARBA00025004"/>
    </source>
</evidence>
<dbReference type="EMBL" id="QLNQ01000021">
    <property type="protein sequence ID" value="RCK65114.1"/>
    <property type="molecule type" value="Genomic_DNA"/>
</dbReference>
<feature type="compositionally biased region" description="Basic and acidic residues" evidence="6">
    <location>
        <begin position="169"/>
        <end position="215"/>
    </location>
</feature>
<proteinExistence type="inferred from homology"/>
<dbReference type="PROSITE" id="PS51025">
    <property type="entry name" value="PWI"/>
    <property type="match status" value="1"/>
</dbReference>